<dbReference type="STRING" id="118168.MC7420_2672"/>
<dbReference type="PANTHER" id="PTHR36803:SF1">
    <property type="entry name" value="PROTEIN CHLORORESPIRATORY REDUCTION 7, CHLOROPLASTIC"/>
    <property type="match status" value="1"/>
</dbReference>
<dbReference type="HOGENOM" id="CLU_172626_0_0_3"/>
<proteinExistence type="predicted"/>
<dbReference type="InterPro" id="IPR021954">
    <property type="entry name" value="CRR7"/>
</dbReference>
<dbReference type="InterPro" id="IPR038150">
    <property type="entry name" value="CRR7-like_sf"/>
</dbReference>
<dbReference type="Proteomes" id="UP000003835">
    <property type="component" value="Unassembled WGS sequence"/>
</dbReference>
<dbReference type="RefSeq" id="WP_006103855.1">
    <property type="nucleotide sequence ID" value="NZ_DS989860.1"/>
</dbReference>
<dbReference type="OrthoDB" id="487862at2"/>
<keyword evidence="2" id="KW-1185">Reference proteome</keyword>
<sequence length="86" mass="10213">MPDSIMYQEDAYVVLETNQPEQFLTPEELLEKLKAILSTRQDNLPRDLQHFSSVEEQAKYLMETSCELDMEPGEYLQWYVVRLEKP</sequence>
<protein>
    <recommendedName>
        <fullName evidence="3">Chlororespiratory reduction protein 7</fullName>
    </recommendedName>
</protein>
<evidence type="ECO:0008006" key="3">
    <source>
        <dbReference type="Google" id="ProtNLM"/>
    </source>
</evidence>
<dbReference type="Pfam" id="PF12095">
    <property type="entry name" value="CRR7"/>
    <property type="match status" value="1"/>
</dbReference>
<accession>B4VYK3</accession>
<evidence type="ECO:0000313" key="1">
    <source>
        <dbReference type="EMBL" id="EDX73054.1"/>
    </source>
</evidence>
<dbReference type="eggNOG" id="ENOG5032ZCN">
    <property type="taxonomic scope" value="Bacteria"/>
</dbReference>
<dbReference type="EMBL" id="DS989860">
    <property type="protein sequence ID" value="EDX73054.1"/>
    <property type="molecule type" value="Genomic_DNA"/>
</dbReference>
<evidence type="ECO:0000313" key="2">
    <source>
        <dbReference type="Proteomes" id="UP000003835"/>
    </source>
</evidence>
<name>B4VYK3_9CYAN</name>
<organism evidence="1 2">
    <name type="scientific">Coleofasciculus chthonoplastes PCC 7420</name>
    <dbReference type="NCBI Taxonomy" id="118168"/>
    <lineage>
        <taxon>Bacteria</taxon>
        <taxon>Bacillati</taxon>
        <taxon>Cyanobacteriota</taxon>
        <taxon>Cyanophyceae</taxon>
        <taxon>Coleofasciculales</taxon>
        <taxon>Coleofasciculaceae</taxon>
        <taxon>Coleofasciculus</taxon>
    </lineage>
</organism>
<gene>
    <name evidence="1" type="ORF">MC7420_2672</name>
</gene>
<dbReference type="AlphaFoldDB" id="B4VYK3"/>
<dbReference type="PANTHER" id="PTHR36803">
    <property type="entry name" value="PROTEIN CHLORORESPIRATORY REDUCTION 7, CHLOROPLASTIC"/>
    <property type="match status" value="1"/>
</dbReference>
<reference evidence="1 2" key="1">
    <citation type="submission" date="2008-07" db="EMBL/GenBank/DDBJ databases">
        <authorList>
            <person name="Tandeau de Marsac N."/>
            <person name="Ferriera S."/>
            <person name="Johnson J."/>
            <person name="Kravitz S."/>
            <person name="Beeson K."/>
            <person name="Sutton G."/>
            <person name="Rogers Y.-H."/>
            <person name="Friedman R."/>
            <person name="Frazier M."/>
            <person name="Venter J.C."/>
        </authorList>
    </citation>
    <scope>NUCLEOTIDE SEQUENCE [LARGE SCALE GENOMIC DNA]</scope>
    <source>
        <strain evidence="1 2">PCC 7420</strain>
    </source>
</reference>
<dbReference type="Gene3D" id="3.90.940.40">
    <property type="entry name" value="Protein CHLORORESPIRATORY REDUCTION 7"/>
    <property type="match status" value="1"/>
</dbReference>